<evidence type="ECO:0000313" key="3">
    <source>
        <dbReference type="Proteomes" id="UP001319104"/>
    </source>
</evidence>
<dbReference type="GO" id="GO:0016491">
    <property type="term" value="F:oxidoreductase activity"/>
    <property type="evidence" value="ECO:0007669"/>
    <property type="project" value="InterPro"/>
</dbReference>
<dbReference type="EMBL" id="JAHCMY010000013">
    <property type="protein sequence ID" value="MBS9525461.1"/>
    <property type="molecule type" value="Genomic_DNA"/>
</dbReference>
<comment type="caution">
    <text evidence="2">The sequence shown here is derived from an EMBL/GenBank/DDBJ whole genome shotgun (WGS) entry which is preliminary data.</text>
</comment>
<dbReference type="PROSITE" id="PS51257">
    <property type="entry name" value="PROKAR_LIPOPROTEIN"/>
    <property type="match status" value="1"/>
</dbReference>
<proteinExistence type="predicted"/>
<dbReference type="InterPro" id="IPR050553">
    <property type="entry name" value="Thioredoxin_ResA/DsbE_sf"/>
</dbReference>
<reference evidence="2 3" key="1">
    <citation type="submission" date="2021-05" db="EMBL/GenBank/DDBJ databases">
        <authorList>
            <person name="Zhang Z.D."/>
            <person name="Osman G."/>
        </authorList>
    </citation>
    <scope>NUCLEOTIDE SEQUENCE [LARGE SCALE GENOMIC DNA]</scope>
    <source>
        <strain evidence="2 3">KCTC 32217</strain>
    </source>
</reference>
<dbReference type="PANTHER" id="PTHR42852:SF13">
    <property type="entry name" value="PROTEIN DIPZ"/>
    <property type="match status" value="1"/>
</dbReference>
<dbReference type="PROSITE" id="PS51352">
    <property type="entry name" value="THIOREDOXIN_2"/>
    <property type="match status" value="1"/>
</dbReference>
<name>A0AAP2CLI7_9BACT</name>
<dbReference type="CDD" id="cd02966">
    <property type="entry name" value="TlpA_like_family"/>
    <property type="match status" value="1"/>
</dbReference>
<dbReference type="InterPro" id="IPR036249">
    <property type="entry name" value="Thioredoxin-like_sf"/>
</dbReference>
<keyword evidence="3" id="KW-1185">Reference proteome</keyword>
<protein>
    <submittedName>
        <fullName evidence="2">TlpA family protein disulfide reductase</fullName>
    </submittedName>
</protein>
<evidence type="ECO:0000259" key="1">
    <source>
        <dbReference type="PROSITE" id="PS51352"/>
    </source>
</evidence>
<gene>
    <name evidence="2" type="ORF">KI659_15700</name>
</gene>
<organism evidence="2 3">
    <name type="scientific">Litoribacter ruber</name>
    <dbReference type="NCBI Taxonomy" id="702568"/>
    <lineage>
        <taxon>Bacteria</taxon>
        <taxon>Pseudomonadati</taxon>
        <taxon>Bacteroidota</taxon>
        <taxon>Cytophagia</taxon>
        <taxon>Cytophagales</taxon>
        <taxon>Cyclobacteriaceae</taxon>
        <taxon>Litoribacter</taxon>
    </lineage>
</organism>
<dbReference type="PANTHER" id="PTHR42852">
    <property type="entry name" value="THIOL:DISULFIDE INTERCHANGE PROTEIN DSBE"/>
    <property type="match status" value="1"/>
</dbReference>
<dbReference type="Proteomes" id="UP001319104">
    <property type="component" value="Unassembled WGS sequence"/>
</dbReference>
<dbReference type="SUPFAM" id="SSF52833">
    <property type="entry name" value="Thioredoxin-like"/>
    <property type="match status" value="1"/>
</dbReference>
<dbReference type="InterPro" id="IPR013766">
    <property type="entry name" value="Thioredoxin_domain"/>
</dbReference>
<evidence type="ECO:0000313" key="2">
    <source>
        <dbReference type="EMBL" id="MBS9525461.1"/>
    </source>
</evidence>
<dbReference type="Pfam" id="PF08534">
    <property type="entry name" value="Redoxin"/>
    <property type="match status" value="1"/>
</dbReference>
<accession>A0AAP2CLI7</accession>
<dbReference type="RefSeq" id="WP_213946322.1">
    <property type="nucleotide sequence ID" value="NZ_JAHCMY010000013.1"/>
</dbReference>
<feature type="domain" description="Thioredoxin" evidence="1">
    <location>
        <begin position="240"/>
        <end position="391"/>
    </location>
</feature>
<dbReference type="InterPro" id="IPR013740">
    <property type="entry name" value="Redoxin"/>
</dbReference>
<sequence length="399" mass="45287">MINKYFPLSLLSIFFFSCEQEQEQTNEIPQGRYRAAIELQGQEVPFFIEFDGDENNLQAYILNSDERLETDASINGDSVILEMNVFDASLRGKFENGKINGEWVKHYVDNYRAPFTANQSDSNPRFSTDGEAEHDFSGRWETYFNLGNGDPRPAVGKFTQEGSSLQGSFALPSGDFRYLEGNVDGNTFYLSTFNGEEAKLFIGELDENGKVTGKYFNGLTGNYSFTATRNEGFNLPDKDREVASETIDFTYPDLDGNDVSLSDYRGKPVLVQIFGSWCPNCMDETKYMGEWYEENKDKVEIVALAFEKKDDFDYAKNRVQKSSERLGANYPFLIAGQEKDLKAAFPQVEGPLYFPSMLYVDSEGRLVDVHTGFNGPSTGELFEEWKKEHDEKVEKLVKG</sequence>
<dbReference type="Gene3D" id="3.40.30.10">
    <property type="entry name" value="Glutaredoxin"/>
    <property type="match status" value="1"/>
</dbReference>
<dbReference type="AlphaFoldDB" id="A0AAP2CLI7"/>